<gene>
    <name evidence="2" type="ORF">JTE90_006109</name>
</gene>
<evidence type="ECO:0000256" key="1">
    <source>
        <dbReference type="SAM" id="MobiDB-lite"/>
    </source>
</evidence>
<comment type="caution">
    <text evidence="2">The sequence shown here is derived from an EMBL/GenBank/DDBJ whole genome shotgun (WGS) entry which is preliminary data.</text>
</comment>
<evidence type="ECO:0000313" key="2">
    <source>
        <dbReference type="EMBL" id="KAG8191365.1"/>
    </source>
</evidence>
<name>A0AAV6V3S0_9ARAC</name>
<dbReference type="EMBL" id="JAFNEN010000161">
    <property type="protein sequence ID" value="KAG8191365.1"/>
    <property type="molecule type" value="Genomic_DNA"/>
</dbReference>
<organism evidence="2 3">
    <name type="scientific">Oedothorax gibbosus</name>
    <dbReference type="NCBI Taxonomy" id="931172"/>
    <lineage>
        <taxon>Eukaryota</taxon>
        <taxon>Metazoa</taxon>
        <taxon>Ecdysozoa</taxon>
        <taxon>Arthropoda</taxon>
        <taxon>Chelicerata</taxon>
        <taxon>Arachnida</taxon>
        <taxon>Araneae</taxon>
        <taxon>Araneomorphae</taxon>
        <taxon>Entelegynae</taxon>
        <taxon>Araneoidea</taxon>
        <taxon>Linyphiidae</taxon>
        <taxon>Erigoninae</taxon>
        <taxon>Oedothorax</taxon>
    </lineage>
</organism>
<accession>A0AAV6V3S0</accession>
<evidence type="ECO:0000313" key="3">
    <source>
        <dbReference type="Proteomes" id="UP000827092"/>
    </source>
</evidence>
<dbReference type="Proteomes" id="UP000827092">
    <property type="component" value="Unassembled WGS sequence"/>
</dbReference>
<proteinExistence type="predicted"/>
<sequence length="80" mass="9285">MEVRTSKAYTLILRLVCRIFKSDRPISASRRNRALPPSRIEGNAPSEKEFLSRQKMKQEVWANSSFHLLKEPHQELSECG</sequence>
<feature type="region of interest" description="Disordered" evidence="1">
    <location>
        <begin position="28"/>
        <end position="47"/>
    </location>
</feature>
<keyword evidence="3" id="KW-1185">Reference proteome</keyword>
<reference evidence="2 3" key="1">
    <citation type="journal article" date="2022" name="Nat. Ecol. Evol.">
        <title>A masculinizing supergene underlies an exaggerated male reproductive morph in a spider.</title>
        <authorList>
            <person name="Hendrickx F."/>
            <person name="De Corte Z."/>
            <person name="Sonet G."/>
            <person name="Van Belleghem S.M."/>
            <person name="Kostlbacher S."/>
            <person name="Vangestel C."/>
        </authorList>
    </citation>
    <scope>NUCLEOTIDE SEQUENCE [LARGE SCALE GENOMIC DNA]</scope>
    <source>
        <strain evidence="2">W744_W776</strain>
    </source>
</reference>
<dbReference type="AlphaFoldDB" id="A0AAV6V3S0"/>
<protein>
    <submittedName>
        <fullName evidence="2">Uncharacterized protein</fullName>
    </submittedName>
</protein>